<dbReference type="Pfam" id="PF02325">
    <property type="entry name" value="CCB3_YggT"/>
    <property type="match status" value="1"/>
</dbReference>
<protein>
    <submittedName>
        <fullName evidence="2">Integral membrane protein YggT, involved in response to extracytoplasmic stress (Osmotic shock)</fullName>
    </submittedName>
</protein>
<dbReference type="PANTHER" id="PTHR33219:SF14">
    <property type="entry name" value="PROTEIN COFACTOR ASSEMBLY OF COMPLEX C SUBUNIT B CCB3, CHLOROPLASTIC-RELATED"/>
    <property type="match status" value="1"/>
</dbReference>
<feature type="transmembrane region" description="Helical" evidence="1">
    <location>
        <begin position="12"/>
        <end position="32"/>
    </location>
</feature>
<reference evidence="2" key="1">
    <citation type="submission" date="2016-10" db="EMBL/GenBank/DDBJ databases">
        <authorList>
            <person name="de Groot N.N."/>
        </authorList>
    </citation>
    <scope>NUCLEOTIDE SEQUENCE</scope>
</reference>
<dbReference type="GO" id="GO:0016020">
    <property type="term" value="C:membrane"/>
    <property type="evidence" value="ECO:0007669"/>
    <property type="project" value="InterPro"/>
</dbReference>
<name>A0A1W1C8V6_9ZZZZ</name>
<dbReference type="InterPro" id="IPR003425">
    <property type="entry name" value="CCB3/YggT"/>
</dbReference>
<keyword evidence="1" id="KW-1133">Transmembrane helix</keyword>
<accession>A0A1W1C8V6</accession>
<gene>
    <name evidence="2" type="ORF">MNB_SV-9-391</name>
</gene>
<dbReference type="AlphaFoldDB" id="A0A1W1C8V6"/>
<dbReference type="PANTHER" id="PTHR33219">
    <property type="entry name" value="YLMG HOMOLOG PROTEIN 2, CHLOROPLASTIC"/>
    <property type="match status" value="1"/>
</dbReference>
<sequence length="91" mass="10378">MNALTFSIAQLLHTVINAYIWIIIISAVLSFVRPDPYNQIVQAIYKLTEPVYAYFRKNMPFLVVSGIDLTPLMLILGLQFIDTLMMRSLLG</sequence>
<keyword evidence="1" id="KW-0472">Membrane</keyword>
<dbReference type="EMBL" id="FPHG01000051">
    <property type="protein sequence ID" value="SFV62142.1"/>
    <property type="molecule type" value="Genomic_DNA"/>
</dbReference>
<organism evidence="2">
    <name type="scientific">hydrothermal vent metagenome</name>
    <dbReference type="NCBI Taxonomy" id="652676"/>
    <lineage>
        <taxon>unclassified sequences</taxon>
        <taxon>metagenomes</taxon>
        <taxon>ecological metagenomes</taxon>
    </lineage>
</organism>
<evidence type="ECO:0000256" key="1">
    <source>
        <dbReference type="SAM" id="Phobius"/>
    </source>
</evidence>
<proteinExistence type="predicted"/>
<evidence type="ECO:0000313" key="2">
    <source>
        <dbReference type="EMBL" id="SFV62142.1"/>
    </source>
</evidence>
<feature type="transmembrane region" description="Helical" evidence="1">
    <location>
        <begin position="59"/>
        <end position="81"/>
    </location>
</feature>
<keyword evidence="1" id="KW-0812">Transmembrane</keyword>